<protein>
    <submittedName>
        <fullName evidence="1">Uncharacterized protein</fullName>
    </submittedName>
</protein>
<evidence type="ECO:0000313" key="1">
    <source>
        <dbReference type="EMBL" id="MBC5844409.1"/>
    </source>
</evidence>
<comment type="caution">
    <text evidence="1">The sequence shown here is derived from an EMBL/GenBank/DDBJ whole genome shotgun (WGS) entry which is preliminary data.</text>
</comment>
<accession>A0A923SG77</accession>
<reference evidence="1 2" key="1">
    <citation type="submission" date="2020-08" db="EMBL/GenBank/DDBJ databases">
        <title>Description of novel Flavobacterium F-392 isolate.</title>
        <authorList>
            <person name="Saticioglu I.B."/>
            <person name="Duman M."/>
            <person name="Altun S."/>
        </authorList>
    </citation>
    <scope>NUCLEOTIDE SEQUENCE [LARGE SCALE GENOMIC DNA]</scope>
    <source>
        <strain evidence="1 2">F-392</strain>
    </source>
</reference>
<dbReference type="Proteomes" id="UP000641454">
    <property type="component" value="Unassembled WGS sequence"/>
</dbReference>
<dbReference type="AlphaFoldDB" id="A0A923SG77"/>
<organism evidence="1 2">
    <name type="scientific">Flavobacterium muglaense</name>
    <dbReference type="NCBI Taxonomy" id="2764716"/>
    <lineage>
        <taxon>Bacteria</taxon>
        <taxon>Pseudomonadati</taxon>
        <taxon>Bacteroidota</taxon>
        <taxon>Flavobacteriia</taxon>
        <taxon>Flavobacteriales</taxon>
        <taxon>Flavobacteriaceae</taxon>
        <taxon>Flavobacterium</taxon>
    </lineage>
</organism>
<proteinExistence type="predicted"/>
<name>A0A923SG77_9FLAO</name>
<keyword evidence="2" id="KW-1185">Reference proteome</keyword>
<gene>
    <name evidence="1" type="ORF">H8R25_08160</name>
</gene>
<dbReference type="EMBL" id="JACRUL010000015">
    <property type="protein sequence ID" value="MBC5844409.1"/>
    <property type="molecule type" value="Genomic_DNA"/>
</dbReference>
<dbReference type="RefSeq" id="WP_187018079.1">
    <property type="nucleotide sequence ID" value="NZ_JACRUK010000014.1"/>
</dbReference>
<sequence>MKGDVNNNLNKEGSFSKIVKTELAKTESREKTKADSAKLAADVSEIEVKHFKRVDKQGDLFSDFFSDFKK</sequence>
<evidence type="ECO:0000313" key="2">
    <source>
        <dbReference type="Proteomes" id="UP000641454"/>
    </source>
</evidence>